<evidence type="ECO:0000259" key="8">
    <source>
        <dbReference type="PROSITE" id="PS50928"/>
    </source>
</evidence>
<dbReference type="PANTHER" id="PTHR30151:SF41">
    <property type="entry name" value="ABC TRANSPORTER PERMEASE PROTEIN"/>
    <property type="match status" value="1"/>
</dbReference>
<dbReference type="OrthoDB" id="9786495at2"/>
<evidence type="ECO:0000256" key="5">
    <source>
        <dbReference type="ARBA" id="ARBA00022989"/>
    </source>
</evidence>
<name>A0A432V3F9_9HYPH</name>
<feature type="transmembrane region" description="Helical" evidence="7">
    <location>
        <begin position="12"/>
        <end position="29"/>
    </location>
</feature>
<evidence type="ECO:0000256" key="2">
    <source>
        <dbReference type="ARBA" id="ARBA00022448"/>
    </source>
</evidence>
<sequence>MIGHLCERFAPWLTAMAAVLLWWAMVLVFDVPNYVLPSPWEAIAALYEYRFALSVHGLSTLWTTFMGFAVAVVVGMILGILVGSSRLAYRALYPLLIAFNSVPKAALVPIFVIWFGVGKVPGVLTAFMLSFFPVVANVATAFATIEPELLEVMRSLGATKRDITLKVGIPRSLPYFFASLKIAITLAFVGTVIAEIVAGNSGIGNVMLVASSNFNVPLVFAALIVVSIMGVGMYSVSDFIERRLTSWSVRPQGAAVADRGQLASAGA</sequence>
<feature type="transmembrane region" description="Helical" evidence="7">
    <location>
        <begin position="218"/>
        <end position="236"/>
    </location>
</feature>
<reference evidence="9 10" key="1">
    <citation type="submission" date="2018-11" db="EMBL/GenBank/DDBJ databases">
        <title>Pseudaminobacter arsenicus sp. nov., an arsenic-resistant bacterium isolated from arsenic-rich aquifers.</title>
        <authorList>
            <person name="Mu Y."/>
        </authorList>
    </citation>
    <scope>NUCLEOTIDE SEQUENCE [LARGE SCALE GENOMIC DNA]</scope>
    <source>
        <strain evidence="9 10">CB3</strain>
    </source>
</reference>
<accession>A0A432V3F9</accession>
<evidence type="ECO:0000256" key="3">
    <source>
        <dbReference type="ARBA" id="ARBA00022475"/>
    </source>
</evidence>
<feature type="transmembrane region" description="Helical" evidence="7">
    <location>
        <begin position="123"/>
        <end position="145"/>
    </location>
</feature>
<dbReference type="CDD" id="cd06261">
    <property type="entry name" value="TM_PBP2"/>
    <property type="match status" value="1"/>
</dbReference>
<dbReference type="Proteomes" id="UP000281647">
    <property type="component" value="Unassembled WGS sequence"/>
</dbReference>
<evidence type="ECO:0000256" key="1">
    <source>
        <dbReference type="ARBA" id="ARBA00004651"/>
    </source>
</evidence>
<keyword evidence="2 7" id="KW-0813">Transport</keyword>
<dbReference type="EMBL" id="RKST01000017">
    <property type="protein sequence ID" value="RUM96630.1"/>
    <property type="molecule type" value="Genomic_DNA"/>
</dbReference>
<comment type="subcellular location">
    <subcellularLocation>
        <location evidence="1 7">Cell membrane</location>
        <topology evidence="1 7">Multi-pass membrane protein</topology>
    </subcellularLocation>
</comment>
<dbReference type="InterPro" id="IPR000515">
    <property type="entry name" value="MetI-like"/>
</dbReference>
<evidence type="ECO:0000256" key="4">
    <source>
        <dbReference type="ARBA" id="ARBA00022692"/>
    </source>
</evidence>
<comment type="similarity">
    <text evidence="7">Belongs to the binding-protein-dependent transport system permease family.</text>
</comment>
<feature type="domain" description="ABC transmembrane type-1" evidence="8">
    <location>
        <begin position="57"/>
        <end position="237"/>
    </location>
</feature>
<gene>
    <name evidence="9" type="ORF">EET67_16730</name>
</gene>
<evidence type="ECO:0000256" key="7">
    <source>
        <dbReference type="RuleBase" id="RU363032"/>
    </source>
</evidence>
<evidence type="ECO:0000313" key="10">
    <source>
        <dbReference type="Proteomes" id="UP000281647"/>
    </source>
</evidence>
<dbReference type="PROSITE" id="PS50928">
    <property type="entry name" value="ABC_TM1"/>
    <property type="match status" value="1"/>
</dbReference>
<evidence type="ECO:0000313" key="9">
    <source>
        <dbReference type="EMBL" id="RUM96630.1"/>
    </source>
</evidence>
<protein>
    <submittedName>
        <fullName evidence="9">ABC transporter permease</fullName>
    </submittedName>
</protein>
<feature type="transmembrane region" description="Helical" evidence="7">
    <location>
        <begin position="175"/>
        <end position="198"/>
    </location>
</feature>
<comment type="caution">
    <text evidence="9">The sequence shown here is derived from an EMBL/GenBank/DDBJ whole genome shotgun (WGS) entry which is preliminary data.</text>
</comment>
<feature type="transmembrane region" description="Helical" evidence="7">
    <location>
        <begin position="95"/>
        <end position="117"/>
    </location>
</feature>
<proteinExistence type="inferred from homology"/>
<keyword evidence="4 7" id="KW-0812">Transmembrane</keyword>
<dbReference type="GO" id="GO:0055085">
    <property type="term" value="P:transmembrane transport"/>
    <property type="evidence" value="ECO:0007669"/>
    <property type="project" value="InterPro"/>
</dbReference>
<dbReference type="Gene3D" id="1.10.3720.10">
    <property type="entry name" value="MetI-like"/>
    <property type="match status" value="1"/>
</dbReference>
<keyword evidence="10" id="KW-1185">Reference proteome</keyword>
<evidence type="ECO:0000256" key="6">
    <source>
        <dbReference type="ARBA" id="ARBA00023136"/>
    </source>
</evidence>
<keyword evidence="5 7" id="KW-1133">Transmembrane helix</keyword>
<dbReference type="GO" id="GO:0005886">
    <property type="term" value="C:plasma membrane"/>
    <property type="evidence" value="ECO:0007669"/>
    <property type="project" value="UniProtKB-SubCell"/>
</dbReference>
<dbReference type="RefSeq" id="WP_128627684.1">
    <property type="nucleotide sequence ID" value="NZ_RKST01000017.1"/>
</dbReference>
<keyword evidence="3" id="KW-1003">Cell membrane</keyword>
<keyword evidence="6 7" id="KW-0472">Membrane</keyword>
<feature type="transmembrane region" description="Helical" evidence="7">
    <location>
        <begin position="61"/>
        <end position="83"/>
    </location>
</feature>
<dbReference type="PANTHER" id="PTHR30151">
    <property type="entry name" value="ALKANE SULFONATE ABC TRANSPORTER-RELATED, MEMBRANE SUBUNIT"/>
    <property type="match status" value="1"/>
</dbReference>
<dbReference type="AlphaFoldDB" id="A0A432V3F9"/>
<dbReference type="InterPro" id="IPR035906">
    <property type="entry name" value="MetI-like_sf"/>
</dbReference>
<dbReference type="Pfam" id="PF00528">
    <property type="entry name" value="BPD_transp_1"/>
    <property type="match status" value="1"/>
</dbReference>
<organism evidence="9 10">
    <name type="scientific">Borborobacter arsenicus</name>
    <dbReference type="NCBI Taxonomy" id="1851146"/>
    <lineage>
        <taxon>Bacteria</taxon>
        <taxon>Pseudomonadati</taxon>
        <taxon>Pseudomonadota</taxon>
        <taxon>Alphaproteobacteria</taxon>
        <taxon>Hyphomicrobiales</taxon>
        <taxon>Phyllobacteriaceae</taxon>
        <taxon>Borborobacter</taxon>
    </lineage>
</organism>
<dbReference type="SUPFAM" id="SSF161098">
    <property type="entry name" value="MetI-like"/>
    <property type="match status" value="1"/>
</dbReference>